<evidence type="ECO:0000313" key="2">
    <source>
        <dbReference type="EMBL" id="TKV99724.1"/>
    </source>
</evidence>
<gene>
    <name evidence="2" type="ORF">SEVIR_8G062350v2</name>
</gene>
<evidence type="ECO:0000256" key="1">
    <source>
        <dbReference type="SAM" id="SignalP"/>
    </source>
</evidence>
<proteinExistence type="predicted"/>
<dbReference type="Gramene" id="TKV99724">
    <property type="protein sequence ID" value="TKV99724"/>
    <property type="gene ID" value="SEVIR_8G062350v2"/>
</dbReference>
<feature type="signal peptide" evidence="1">
    <location>
        <begin position="1"/>
        <end position="19"/>
    </location>
</feature>
<dbReference type="Proteomes" id="UP000298652">
    <property type="component" value="Chromosome 8"/>
</dbReference>
<accession>A0A4U6TFX4</accession>
<organism evidence="2 3">
    <name type="scientific">Setaria viridis</name>
    <name type="common">Green bristlegrass</name>
    <name type="synonym">Setaria italica subsp. viridis</name>
    <dbReference type="NCBI Taxonomy" id="4556"/>
    <lineage>
        <taxon>Eukaryota</taxon>
        <taxon>Viridiplantae</taxon>
        <taxon>Streptophyta</taxon>
        <taxon>Embryophyta</taxon>
        <taxon>Tracheophyta</taxon>
        <taxon>Spermatophyta</taxon>
        <taxon>Magnoliopsida</taxon>
        <taxon>Liliopsida</taxon>
        <taxon>Poales</taxon>
        <taxon>Poaceae</taxon>
        <taxon>PACMAD clade</taxon>
        <taxon>Panicoideae</taxon>
        <taxon>Panicodae</taxon>
        <taxon>Paniceae</taxon>
        <taxon>Cenchrinae</taxon>
        <taxon>Setaria</taxon>
    </lineage>
</organism>
<dbReference type="EMBL" id="CM016559">
    <property type="protein sequence ID" value="TKV99724.1"/>
    <property type="molecule type" value="Genomic_DNA"/>
</dbReference>
<keyword evidence="3" id="KW-1185">Reference proteome</keyword>
<reference evidence="2" key="1">
    <citation type="submission" date="2019-03" db="EMBL/GenBank/DDBJ databases">
        <title>WGS assembly of Setaria viridis.</title>
        <authorList>
            <person name="Huang P."/>
            <person name="Jenkins J."/>
            <person name="Grimwood J."/>
            <person name="Barry K."/>
            <person name="Healey A."/>
            <person name="Mamidi S."/>
            <person name="Sreedasyam A."/>
            <person name="Shu S."/>
            <person name="Feldman M."/>
            <person name="Wu J."/>
            <person name="Yu Y."/>
            <person name="Chen C."/>
            <person name="Johnson J."/>
            <person name="Rokhsar D."/>
            <person name="Baxter I."/>
            <person name="Schmutz J."/>
            <person name="Brutnell T."/>
            <person name="Kellogg E."/>
        </authorList>
    </citation>
    <scope>NUCLEOTIDE SEQUENCE [LARGE SCALE GENOMIC DNA]</scope>
</reference>
<dbReference type="AlphaFoldDB" id="A0A4U6TFX4"/>
<sequence>MPPLFVICWFLSMLLTSHASRVCTNHFPLYLFQ</sequence>
<name>A0A4U6TFX4_SETVI</name>
<keyword evidence="1" id="KW-0732">Signal</keyword>
<protein>
    <submittedName>
        <fullName evidence="2">Uncharacterized protein</fullName>
    </submittedName>
</protein>
<feature type="chain" id="PRO_5020761978" evidence="1">
    <location>
        <begin position="20"/>
        <end position="33"/>
    </location>
</feature>
<evidence type="ECO:0000313" key="3">
    <source>
        <dbReference type="Proteomes" id="UP000298652"/>
    </source>
</evidence>